<evidence type="ECO:0000313" key="2">
    <source>
        <dbReference type="EMBL" id="MFC4348566.1"/>
    </source>
</evidence>
<sequence length="87" mass="9620">MASFFKWLAAAFGLNVLMTTISVIINEELFSFGAQYDYLVIGAFPAISSASIWKKDYVAALLSFVPNVFLSFGLILGEVCMFYGRCL</sequence>
<keyword evidence="3" id="KW-1185">Reference proteome</keyword>
<protein>
    <submittedName>
        <fullName evidence="2">Uncharacterized protein</fullName>
    </submittedName>
</protein>
<reference evidence="3" key="1">
    <citation type="journal article" date="2019" name="Int. J. Syst. Evol. Microbiol.">
        <title>The Global Catalogue of Microorganisms (GCM) 10K type strain sequencing project: providing services to taxonomists for standard genome sequencing and annotation.</title>
        <authorList>
            <consortium name="The Broad Institute Genomics Platform"/>
            <consortium name="The Broad Institute Genome Sequencing Center for Infectious Disease"/>
            <person name="Wu L."/>
            <person name="Ma J."/>
        </authorList>
    </citation>
    <scope>NUCLEOTIDE SEQUENCE [LARGE SCALE GENOMIC DNA]</scope>
    <source>
        <strain evidence="3">CGMCC 1.15304</strain>
    </source>
</reference>
<keyword evidence="1" id="KW-1133">Transmembrane helix</keyword>
<dbReference type="RefSeq" id="WP_068148877.1">
    <property type="nucleotide sequence ID" value="NZ_JBHSCR010000013.1"/>
</dbReference>
<gene>
    <name evidence="2" type="ORF">ACFO5Q_12000</name>
</gene>
<feature type="transmembrane region" description="Helical" evidence="1">
    <location>
        <begin position="36"/>
        <end position="53"/>
    </location>
</feature>
<dbReference type="EMBL" id="JBHSCR010000013">
    <property type="protein sequence ID" value="MFC4348566.1"/>
    <property type="molecule type" value="Genomic_DNA"/>
</dbReference>
<dbReference type="Proteomes" id="UP001595776">
    <property type="component" value="Unassembled WGS sequence"/>
</dbReference>
<comment type="caution">
    <text evidence="2">The sequence shown here is derived from an EMBL/GenBank/DDBJ whole genome shotgun (WGS) entry which is preliminary data.</text>
</comment>
<evidence type="ECO:0000256" key="1">
    <source>
        <dbReference type="SAM" id="Phobius"/>
    </source>
</evidence>
<keyword evidence="1" id="KW-0812">Transmembrane</keyword>
<keyword evidence="1" id="KW-0472">Membrane</keyword>
<organism evidence="2 3">
    <name type="scientific">Kordiimonas lipolytica</name>
    <dbReference type="NCBI Taxonomy" id="1662421"/>
    <lineage>
        <taxon>Bacteria</taxon>
        <taxon>Pseudomonadati</taxon>
        <taxon>Pseudomonadota</taxon>
        <taxon>Alphaproteobacteria</taxon>
        <taxon>Kordiimonadales</taxon>
        <taxon>Kordiimonadaceae</taxon>
        <taxon>Kordiimonas</taxon>
    </lineage>
</organism>
<feature type="transmembrane region" description="Helical" evidence="1">
    <location>
        <begin position="59"/>
        <end position="84"/>
    </location>
</feature>
<proteinExistence type="predicted"/>
<evidence type="ECO:0000313" key="3">
    <source>
        <dbReference type="Proteomes" id="UP001595776"/>
    </source>
</evidence>
<feature type="transmembrane region" description="Helical" evidence="1">
    <location>
        <begin position="6"/>
        <end position="24"/>
    </location>
</feature>
<name>A0ABV8UCM8_9PROT</name>
<accession>A0ABV8UCM8</accession>